<organism evidence="1 2">
    <name type="scientific">Dipteronia dyeriana</name>
    <dbReference type="NCBI Taxonomy" id="168575"/>
    <lineage>
        <taxon>Eukaryota</taxon>
        <taxon>Viridiplantae</taxon>
        <taxon>Streptophyta</taxon>
        <taxon>Embryophyta</taxon>
        <taxon>Tracheophyta</taxon>
        <taxon>Spermatophyta</taxon>
        <taxon>Magnoliopsida</taxon>
        <taxon>eudicotyledons</taxon>
        <taxon>Gunneridae</taxon>
        <taxon>Pentapetalae</taxon>
        <taxon>rosids</taxon>
        <taxon>malvids</taxon>
        <taxon>Sapindales</taxon>
        <taxon>Sapindaceae</taxon>
        <taxon>Hippocastanoideae</taxon>
        <taxon>Acereae</taxon>
        <taxon>Dipteronia</taxon>
    </lineage>
</organism>
<dbReference type="Proteomes" id="UP001280121">
    <property type="component" value="Unassembled WGS sequence"/>
</dbReference>
<evidence type="ECO:0008006" key="3">
    <source>
        <dbReference type="Google" id="ProtNLM"/>
    </source>
</evidence>
<dbReference type="AlphaFoldDB" id="A0AAD9TZ83"/>
<protein>
    <recommendedName>
        <fullName evidence="3">Small auxin up regulated protein</fullName>
    </recommendedName>
</protein>
<keyword evidence="2" id="KW-1185">Reference proteome</keyword>
<reference evidence="1" key="1">
    <citation type="journal article" date="2023" name="Plant J.">
        <title>Genome sequences and population genomics provide insights into the demographic history, inbreeding, and mutation load of two 'living fossil' tree species of Dipteronia.</title>
        <authorList>
            <person name="Feng Y."/>
            <person name="Comes H.P."/>
            <person name="Chen J."/>
            <person name="Zhu S."/>
            <person name="Lu R."/>
            <person name="Zhang X."/>
            <person name="Li P."/>
            <person name="Qiu J."/>
            <person name="Olsen K.M."/>
            <person name="Qiu Y."/>
        </authorList>
    </citation>
    <scope>NUCLEOTIDE SEQUENCE</scope>
    <source>
        <strain evidence="1">KIB01</strain>
    </source>
</reference>
<sequence length="138" mass="15595">MLLEDAELKYGYDAQGPILLPCHVDLFYKVLAAMESGDDEIDQWMVCNSVLTTNLCFCFRSNLMLVLVRPLFFRCCAINATFCFLSMNYHCWDQEIYSIPMSSKAGFSSISALSEIGNEKYSNFVAHDATEESIILVS</sequence>
<comment type="caution">
    <text evidence="1">The sequence shown here is derived from an EMBL/GenBank/DDBJ whole genome shotgun (WGS) entry which is preliminary data.</text>
</comment>
<gene>
    <name evidence="1" type="ORF">Ddye_019648</name>
</gene>
<evidence type="ECO:0000313" key="1">
    <source>
        <dbReference type="EMBL" id="KAK2644453.1"/>
    </source>
</evidence>
<accession>A0AAD9TZ83</accession>
<name>A0AAD9TZ83_9ROSI</name>
<dbReference type="EMBL" id="JANJYI010000006">
    <property type="protein sequence ID" value="KAK2644453.1"/>
    <property type="molecule type" value="Genomic_DNA"/>
</dbReference>
<proteinExistence type="predicted"/>
<evidence type="ECO:0000313" key="2">
    <source>
        <dbReference type="Proteomes" id="UP001280121"/>
    </source>
</evidence>